<keyword evidence="3" id="KW-1185">Reference proteome</keyword>
<accession>A0A433T537</accession>
<sequence length="163" mass="17939">MGDLDCGNCDCGDCNCDCGNCNCDCGDCCEGLCDCCPSKCCDCDCDGCCCFTSAFTCGHCCSDFLELVCCENTCGYSDTTDRANQQRNGYNYQQQQQLRQQYQQQHLQQPPFHEPSGEFKPDYPSAPPPSYDEVVLSQPMPNGFEPAITTQPGYDVDPPNSRI</sequence>
<dbReference type="EMBL" id="RQTK01000644">
    <property type="protein sequence ID" value="RUS76680.1"/>
    <property type="molecule type" value="Genomic_DNA"/>
</dbReference>
<organism evidence="2 3">
    <name type="scientific">Elysia chlorotica</name>
    <name type="common">Eastern emerald elysia</name>
    <name type="synonym">Sea slug</name>
    <dbReference type="NCBI Taxonomy" id="188477"/>
    <lineage>
        <taxon>Eukaryota</taxon>
        <taxon>Metazoa</taxon>
        <taxon>Spiralia</taxon>
        <taxon>Lophotrochozoa</taxon>
        <taxon>Mollusca</taxon>
        <taxon>Gastropoda</taxon>
        <taxon>Heterobranchia</taxon>
        <taxon>Euthyneura</taxon>
        <taxon>Panpulmonata</taxon>
        <taxon>Sacoglossa</taxon>
        <taxon>Placobranchoidea</taxon>
        <taxon>Plakobranchidae</taxon>
        <taxon>Elysia</taxon>
    </lineage>
</organism>
<feature type="region of interest" description="Disordered" evidence="1">
    <location>
        <begin position="101"/>
        <end position="163"/>
    </location>
</feature>
<dbReference type="Proteomes" id="UP000271974">
    <property type="component" value="Unassembled WGS sequence"/>
</dbReference>
<protein>
    <submittedName>
        <fullName evidence="2">Uncharacterized protein</fullName>
    </submittedName>
</protein>
<gene>
    <name evidence="2" type="ORF">EGW08_015570</name>
</gene>
<dbReference type="OrthoDB" id="10605240at2759"/>
<comment type="caution">
    <text evidence="2">The sequence shown here is derived from an EMBL/GenBank/DDBJ whole genome shotgun (WGS) entry which is preliminary data.</text>
</comment>
<name>A0A433T537_ELYCH</name>
<reference evidence="2 3" key="1">
    <citation type="submission" date="2019-01" db="EMBL/GenBank/DDBJ databases">
        <title>A draft genome assembly of the solar-powered sea slug Elysia chlorotica.</title>
        <authorList>
            <person name="Cai H."/>
            <person name="Li Q."/>
            <person name="Fang X."/>
            <person name="Li J."/>
            <person name="Curtis N.E."/>
            <person name="Altenburger A."/>
            <person name="Shibata T."/>
            <person name="Feng M."/>
            <person name="Maeda T."/>
            <person name="Schwartz J.A."/>
            <person name="Shigenobu S."/>
            <person name="Lundholm N."/>
            <person name="Nishiyama T."/>
            <person name="Yang H."/>
            <person name="Hasebe M."/>
            <person name="Li S."/>
            <person name="Pierce S.K."/>
            <person name="Wang J."/>
        </authorList>
    </citation>
    <scope>NUCLEOTIDE SEQUENCE [LARGE SCALE GENOMIC DNA]</scope>
    <source>
        <strain evidence="2">EC2010</strain>
        <tissue evidence="2">Whole organism of an adult</tissue>
    </source>
</reference>
<evidence type="ECO:0000313" key="3">
    <source>
        <dbReference type="Proteomes" id="UP000271974"/>
    </source>
</evidence>
<proteinExistence type="predicted"/>
<evidence type="ECO:0000256" key="1">
    <source>
        <dbReference type="SAM" id="MobiDB-lite"/>
    </source>
</evidence>
<evidence type="ECO:0000313" key="2">
    <source>
        <dbReference type="EMBL" id="RUS76680.1"/>
    </source>
</evidence>
<dbReference type="AlphaFoldDB" id="A0A433T537"/>